<proteinExistence type="predicted"/>
<accession>A0ABW7EJZ0</accession>
<evidence type="ECO:0000256" key="3">
    <source>
        <dbReference type="ARBA" id="ARBA00022729"/>
    </source>
</evidence>
<dbReference type="EMBL" id="JBIGHY010000002">
    <property type="protein sequence ID" value="MFG6413680.1"/>
    <property type="molecule type" value="Genomic_DNA"/>
</dbReference>
<dbReference type="PANTHER" id="PTHR12338:SF8">
    <property type="entry name" value="HEME_HEMOPEXIN-BINDING PROTEIN"/>
    <property type="match status" value="1"/>
</dbReference>
<dbReference type="NCBIfam" id="TIGR01901">
    <property type="entry name" value="adhes_NPXG"/>
    <property type="match status" value="1"/>
</dbReference>
<comment type="subcellular location">
    <subcellularLocation>
        <location evidence="1">Secreted</location>
    </subcellularLocation>
</comment>
<evidence type="ECO:0000313" key="7">
    <source>
        <dbReference type="Proteomes" id="UP001606300"/>
    </source>
</evidence>
<dbReference type="Gene3D" id="2.160.20.10">
    <property type="entry name" value="Single-stranded right-handed beta-helix, Pectin lyase-like"/>
    <property type="match status" value="1"/>
</dbReference>
<comment type="caution">
    <text evidence="6">The sequence shown here is derived from an EMBL/GenBank/DDBJ whole genome shotgun (WGS) entry which is preliminary data.</text>
</comment>
<evidence type="ECO:0000256" key="1">
    <source>
        <dbReference type="ARBA" id="ARBA00004613"/>
    </source>
</evidence>
<evidence type="ECO:0000256" key="2">
    <source>
        <dbReference type="ARBA" id="ARBA00022525"/>
    </source>
</evidence>
<dbReference type="Pfam" id="PF18676">
    <property type="entry name" value="MBG_2"/>
    <property type="match status" value="1"/>
</dbReference>
<dbReference type="InterPro" id="IPR050909">
    <property type="entry name" value="Bact_Autotransporter_VF"/>
</dbReference>
<dbReference type="SUPFAM" id="SSF51126">
    <property type="entry name" value="Pectin lyase-like"/>
    <property type="match status" value="1"/>
</dbReference>
<dbReference type="SMART" id="SM00912">
    <property type="entry name" value="Haemagg_act"/>
    <property type="match status" value="1"/>
</dbReference>
<dbReference type="RefSeq" id="WP_394469758.1">
    <property type="nucleotide sequence ID" value="NZ_JBIGHY010000002.1"/>
</dbReference>
<dbReference type="Pfam" id="PF00656">
    <property type="entry name" value="Peptidase_C14"/>
    <property type="match status" value="1"/>
</dbReference>
<dbReference type="InterPro" id="IPR041286">
    <property type="entry name" value="MBG_2"/>
</dbReference>
<name>A0ABW7EJZ0_9BURK</name>
<organism evidence="6 7">
    <name type="scientific">Pelomonas dachongensis</name>
    <dbReference type="NCBI Taxonomy" id="3299029"/>
    <lineage>
        <taxon>Bacteria</taxon>
        <taxon>Pseudomonadati</taxon>
        <taxon>Pseudomonadota</taxon>
        <taxon>Betaproteobacteria</taxon>
        <taxon>Burkholderiales</taxon>
        <taxon>Sphaerotilaceae</taxon>
        <taxon>Roseateles</taxon>
    </lineage>
</organism>
<sequence length="1686" mass="169870">MKHSSSFGPRHLKIRPLAVLLAVALLPLAHAQTLPTGLNVAAGQASVQVNGGQMTVTNSSNAILNWQSFSVGAGNGVHFAQPSAASQVLNRVTGNDPSAILGSLSSNGRVWLLNPNGVLFGQGARVDVAGLVASTLNLGNQDWLAGRYAFASAGAAGSVVNQGELRTSLGGRVALLGGSVENHGLINAPGGQVVLAAGQSVELLDTGAPHLSVKVTAPQGEALNLGTLTAAGGRIDVHAAAVNQRGIVRADSLERGPAGEIVLKANERLSLAAGSVTAADGQTGGRVTLLGREVGLFDDANVSVSGRLGGGEVFVGGGLQGRDARLPNARAVFFGRDAAIRADAQERGDGGRIILWSDAATRVFGTLSARGGSVAGNGGFIETSGGWLDVRPRLLDVTAPRGRAGNWLLDPYDITIEDDFYGGSGYGYDANFTATSANAYITTDALNAALATGAHVTVSTGGTGAGTQSGTINLNGATIGGSACGSTTCQLTLLADGDIIATGFSSISGNFSEVRLRAGDEGSITFENASIDITGRIRAEARSVTLESDAWFRSGSSGDAIVISNGNRPLSSFNAFVTEGLPLLVTNGRWIIWATDLDSEGFFTGDLVNNFTRYGATSPAAWTGDVGNGFVTDATRVATVTGSAATRAYDGTRNATVSGLGYAIEGGGITASLNGSAYALFDSKNVVPGPSASPVAQAVYFYDDNNASPFQFTDSQSRPVYGLTIDTSISGVITPKAVTAGLSGADKVYNGNVAAALTVGALSGLVGTETLGVTAQGQFNDKNVGTGKLVTVTATQVNDGTNGGLAQNYALALPLSLSGDITPLSVSLTGLAANNKVYDATTLATIGGTASVAGVAGDALGVSAGQANFADKNVGQDKAVTLSGFTLTGADAGNYSLQVPTTLSADITPLSVSLNGLIANNKVYDATTLATLAGTASVAALSGDALGVSAGQGSFADKNVGQGKAVTLSGFTLTGADAGNYSLQLPTTLSADITSLSVSLTGLLANNKVYDATMLATLAGTASVVALPGDRLGVSAGQGNFADKNVGQGKAVTLSGFALTGADAGNYSLQLPTTLNANITPATLAITGLTATAKVYDGTRAAGLGGTAAIAPLGADQVSLGGNAQSSFADANVGAAKAVAVSGFTISGVDAGNYVLQQPAGLSAAITPATLRYVAQPLLVFVGDPMPPATGRVEGFVAGETQTSATTGTLGFTPAVASSLAPAGSYAIIGGGLQADNYVLVQDPGNAQALVLAGPNPATADNQAGTAALTQSLQTVTQPPPAPSPLSSGVLDLTLPPAPVPPTPAGSAGRELFGEVDVSGSSPAQLQSILNARDNYKRTLFADATARLEKDPTLADLPPCASVAAAESGQCLITAEIKREAQAQGQGAAVASAPVAPVPVGRPAAAPEAAPAVPTVTAPPVVAAAPAPLASLFSKRRVKTAALPQIERKLALLIGVDQYADAEIPQLGNAVGDARAVGGLFESKLGYETVVLPNASKQAVVSALNRLALELGPNDSVTIYYAGHGAVVDATGQGYWQLADSNAKRPETWLSNADIARLMSQIGASQVALISDSCYSGTLVSGERIRTTPGTVDPGQVLARRSLVVMSSGGNEPVFDDGKQGHSPFAFSLMKQLGGLGNWQMGGNVFERVRFAVARELPQRPQYGTLAGHQSGGDYLFEQRQLDIRP</sequence>
<keyword evidence="3 4" id="KW-0732">Signal</keyword>
<evidence type="ECO:0000256" key="4">
    <source>
        <dbReference type="SAM" id="SignalP"/>
    </source>
</evidence>
<dbReference type="SUPFAM" id="SSF52129">
    <property type="entry name" value="Caspase-like"/>
    <property type="match status" value="1"/>
</dbReference>
<protein>
    <submittedName>
        <fullName evidence="6">YDG domain-containing protein</fullName>
    </submittedName>
</protein>
<feature type="signal peptide" evidence="4">
    <location>
        <begin position="1"/>
        <end position="31"/>
    </location>
</feature>
<dbReference type="Pfam" id="PF18657">
    <property type="entry name" value="YDG"/>
    <property type="match status" value="5"/>
</dbReference>
<dbReference type="InterPro" id="IPR008638">
    <property type="entry name" value="FhaB/CdiA-like_TPS"/>
</dbReference>
<dbReference type="Gene3D" id="3.40.50.1460">
    <property type="match status" value="1"/>
</dbReference>
<dbReference type="PANTHER" id="PTHR12338">
    <property type="entry name" value="AUTOTRANSPORTER"/>
    <property type="match status" value="1"/>
</dbReference>
<feature type="chain" id="PRO_5046874260" evidence="4">
    <location>
        <begin position="32"/>
        <end position="1686"/>
    </location>
</feature>
<evidence type="ECO:0000259" key="5">
    <source>
        <dbReference type="SMART" id="SM00912"/>
    </source>
</evidence>
<dbReference type="InterPro" id="IPR011050">
    <property type="entry name" value="Pectin_lyase_fold/virulence"/>
</dbReference>
<dbReference type="Proteomes" id="UP001606300">
    <property type="component" value="Unassembled WGS sequence"/>
</dbReference>
<evidence type="ECO:0000313" key="6">
    <source>
        <dbReference type="EMBL" id="MFG6413680.1"/>
    </source>
</evidence>
<dbReference type="InterPro" id="IPR029030">
    <property type="entry name" value="Caspase-like_dom_sf"/>
</dbReference>
<reference evidence="6 7" key="1">
    <citation type="submission" date="2024-09" db="EMBL/GenBank/DDBJ databases">
        <title>Novel species of the genus Pelomonas and Roseateles isolated from streams.</title>
        <authorList>
            <person name="Lu H."/>
        </authorList>
    </citation>
    <scope>NUCLEOTIDE SEQUENCE [LARGE SCALE GENOMIC DNA]</scope>
    <source>
        <strain evidence="6 7">DC23W</strain>
    </source>
</reference>
<feature type="domain" description="Filamentous haemagglutinin FhaB/tRNA nuclease CdiA-like TPS" evidence="5">
    <location>
        <begin position="31"/>
        <end position="142"/>
    </location>
</feature>
<dbReference type="InterPro" id="IPR041248">
    <property type="entry name" value="YDG"/>
</dbReference>
<dbReference type="InterPro" id="IPR011600">
    <property type="entry name" value="Pept_C14_caspase"/>
</dbReference>
<dbReference type="InterPro" id="IPR012334">
    <property type="entry name" value="Pectin_lyas_fold"/>
</dbReference>
<keyword evidence="2" id="KW-0964">Secreted</keyword>
<keyword evidence="7" id="KW-1185">Reference proteome</keyword>
<gene>
    <name evidence="6" type="ORF">ACG02S_07175</name>
</gene>
<dbReference type="Pfam" id="PF05860">
    <property type="entry name" value="TPS"/>
    <property type="match status" value="1"/>
</dbReference>